<gene>
    <name evidence="2" type="ORF">EHS15_09535</name>
</gene>
<evidence type="ECO:0000313" key="2">
    <source>
        <dbReference type="EMBL" id="TGN19331.1"/>
    </source>
</evidence>
<organism evidence="2 3">
    <name type="scientific">Leptospira idonii</name>
    <dbReference type="NCBI Taxonomy" id="1193500"/>
    <lineage>
        <taxon>Bacteria</taxon>
        <taxon>Pseudomonadati</taxon>
        <taxon>Spirochaetota</taxon>
        <taxon>Spirochaetia</taxon>
        <taxon>Leptospirales</taxon>
        <taxon>Leptospiraceae</taxon>
        <taxon>Leptospira</taxon>
    </lineage>
</organism>
<feature type="transmembrane region" description="Helical" evidence="1">
    <location>
        <begin position="63"/>
        <end position="81"/>
    </location>
</feature>
<accession>A0A4R9M087</accession>
<name>A0A4R9M087_9LEPT</name>
<comment type="caution">
    <text evidence="2">The sequence shown here is derived from an EMBL/GenBank/DDBJ whole genome shotgun (WGS) entry which is preliminary data.</text>
</comment>
<feature type="transmembrane region" description="Helical" evidence="1">
    <location>
        <begin position="101"/>
        <end position="126"/>
    </location>
</feature>
<sequence>MTPLSYFSFAWRILLRDRLYSLAYGLTASLLFFVFYLSVRIHLSLFGGISLSSIVSFDKTPQILFYSSLLSLTSLFFFHSLHRLGDIGVMMAVGGNRLGCIWLHTLVLFLLFSPSSLVGFFLGKLISPPGDWTLGLEFMSWGTGTAFFILLGFVVSFPTIGLSSFVDPYRSIRRQK</sequence>
<dbReference type="OrthoDB" id="344457at2"/>
<feature type="transmembrane region" description="Helical" evidence="1">
    <location>
        <begin position="21"/>
        <end position="43"/>
    </location>
</feature>
<dbReference type="AlphaFoldDB" id="A0A4R9M087"/>
<dbReference type="EMBL" id="RQHW01000032">
    <property type="protein sequence ID" value="TGN19331.1"/>
    <property type="molecule type" value="Genomic_DNA"/>
</dbReference>
<feature type="transmembrane region" description="Helical" evidence="1">
    <location>
        <begin position="146"/>
        <end position="166"/>
    </location>
</feature>
<keyword evidence="1" id="KW-1133">Transmembrane helix</keyword>
<proteinExistence type="predicted"/>
<dbReference type="Proteomes" id="UP000298058">
    <property type="component" value="Unassembled WGS sequence"/>
</dbReference>
<evidence type="ECO:0000313" key="3">
    <source>
        <dbReference type="Proteomes" id="UP000298058"/>
    </source>
</evidence>
<protein>
    <submittedName>
        <fullName evidence="2">ABC transporter permease</fullName>
    </submittedName>
</protein>
<keyword evidence="3" id="KW-1185">Reference proteome</keyword>
<keyword evidence="1" id="KW-0472">Membrane</keyword>
<reference evidence="2" key="1">
    <citation type="journal article" date="2019" name="PLoS Negl. Trop. Dis.">
        <title>Revisiting the worldwide diversity of Leptospira species in the environment.</title>
        <authorList>
            <person name="Vincent A.T."/>
            <person name="Schiettekatte O."/>
            <person name="Bourhy P."/>
            <person name="Veyrier F.J."/>
            <person name="Picardeau M."/>
        </authorList>
    </citation>
    <scope>NUCLEOTIDE SEQUENCE [LARGE SCALE GENOMIC DNA]</scope>
    <source>
        <strain evidence="2">201300427</strain>
    </source>
</reference>
<keyword evidence="1" id="KW-0812">Transmembrane</keyword>
<evidence type="ECO:0000256" key="1">
    <source>
        <dbReference type="SAM" id="Phobius"/>
    </source>
</evidence>